<gene>
    <name evidence="6" type="ORF">FHX37_0915</name>
</gene>
<dbReference type="Pfam" id="PF01547">
    <property type="entry name" value="SBP_bac_1"/>
    <property type="match status" value="1"/>
</dbReference>
<evidence type="ECO:0000313" key="6">
    <source>
        <dbReference type="EMBL" id="TQN31026.1"/>
    </source>
</evidence>
<evidence type="ECO:0000256" key="2">
    <source>
        <dbReference type="ARBA" id="ARBA00022448"/>
    </source>
</evidence>
<accession>A0A543NGP3</accession>
<dbReference type="AlphaFoldDB" id="A0A543NGP3"/>
<protein>
    <submittedName>
        <fullName evidence="6">Carbohydrate ABC transporter substrate-binding protein (CUT1 family)</fullName>
    </submittedName>
</protein>
<dbReference type="GO" id="GO:0042956">
    <property type="term" value="P:maltodextrin transmembrane transport"/>
    <property type="evidence" value="ECO:0007669"/>
    <property type="project" value="TreeGrafter"/>
</dbReference>
<dbReference type="PANTHER" id="PTHR30061:SF50">
    <property type="entry name" value="MALTOSE_MALTODEXTRIN-BINDING PERIPLASMIC PROTEIN"/>
    <property type="match status" value="1"/>
</dbReference>
<comment type="similarity">
    <text evidence="1">Belongs to the bacterial solute-binding protein 1 family.</text>
</comment>
<evidence type="ECO:0000256" key="5">
    <source>
        <dbReference type="SAM" id="SignalP"/>
    </source>
</evidence>
<sequence>MRLPSVAAASVLLLFASACSSSEDTADSLTVWVMGDSTDERVEYFDGIEERYQEDYPETTLDVEFIPWEDAQESLNTAMGGGDAPDVLEVGNDQVGNWAAQGALLELDEHAGDWDALDDMDQEAVDYGKYEGTQYGIPWYSGVRVLYYRADWFTDLGIEPPQSWEELVDTAGEIESEKDTPGFAAPTDFTNGIASFVWSNGGEIATQEDGEWQGQLTSSETREAIDFYSGLTTEEEVSPKAYVGENELTALDDMAAGQLGMYIDGPWAMTQMEEKVDDPELLENISATPIPGPDGDPAPVFAGGSALGVFSATEHPERAFELLTLLGDKEGGPGYADVAEFFPAYPEMLDDEKYQQEPATAAAAEAMKNTKFFPATPNWNAADQDKKILPGAMLDIAKGEDPDEVLQEANEELTSTLNEQVE</sequence>
<evidence type="ECO:0000256" key="3">
    <source>
        <dbReference type="ARBA" id="ARBA00022729"/>
    </source>
</evidence>
<dbReference type="Gene3D" id="3.40.190.10">
    <property type="entry name" value="Periplasmic binding protein-like II"/>
    <property type="match status" value="2"/>
</dbReference>
<dbReference type="InterPro" id="IPR006059">
    <property type="entry name" value="SBP"/>
</dbReference>
<evidence type="ECO:0000256" key="4">
    <source>
        <dbReference type="SAM" id="MobiDB-lite"/>
    </source>
</evidence>
<organism evidence="6 7">
    <name type="scientific">Haloactinospora alba</name>
    <dbReference type="NCBI Taxonomy" id="405555"/>
    <lineage>
        <taxon>Bacteria</taxon>
        <taxon>Bacillati</taxon>
        <taxon>Actinomycetota</taxon>
        <taxon>Actinomycetes</taxon>
        <taxon>Streptosporangiales</taxon>
        <taxon>Nocardiopsidaceae</taxon>
        <taxon>Haloactinospora</taxon>
    </lineage>
</organism>
<name>A0A543NGP3_9ACTN</name>
<dbReference type="GO" id="GO:0055052">
    <property type="term" value="C:ATP-binding cassette (ABC) transporter complex, substrate-binding subunit-containing"/>
    <property type="evidence" value="ECO:0007669"/>
    <property type="project" value="TreeGrafter"/>
</dbReference>
<feature type="region of interest" description="Disordered" evidence="4">
    <location>
        <begin position="399"/>
        <end position="422"/>
    </location>
</feature>
<feature type="compositionally biased region" description="Acidic residues" evidence="4">
    <location>
        <begin position="401"/>
        <end position="411"/>
    </location>
</feature>
<evidence type="ECO:0000313" key="7">
    <source>
        <dbReference type="Proteomes" id="UP000317422"/>
    </source>
</evidence>
<feature type="chain" id="PRO_5039475442" evidence="5">
    <location>
        <begin position="23"/>
        <end position="422"/>
    </location>
</feature>
<feature type="compositionally biased region" description="Polar residues" evidence="4">
    <location>
        <begin position="412"/>
        <end position="422"/>
    </location>
</feature>
<dbReference type="GO" id="GO:0015768">
    <property type="term" value="P:maltose transport"/>
    <property type="evidence" value="ECO:0007669"/>
    <property type="project" value="TreeGrafter"/>
</dbReference>
<dbReference type="GO" id="GO:1901982">
    <property type="term" value="F:maltose binding"/>
    <property type="evidence" value="ECO:0007669"/>
    <property type="project" value="TreeGrafter"/>
</dbReference>
<keyword evidence="3 5" id="KW-0732">Signal</keyword>
<feature type="signal peptide" evidence="5">
    <location>
        <begin position="1"/>
        <end position="22"/>
    </location>
</feature>
<dbReference type="OrthoDB" id="9780991at2"/>
<reference evidence="6 7" key="1">
    <citation type="submission" date="2019-06" db="EMBL/GenBank/DDBJ databases">
        <title>Sequencing the genomes of 1000 actinobacteria strains.</title>
        <authorList>
            <person name="Klenk H.-P."/>
        </authorList>
    </citation>
    <scope>NUCLEOTIDE SEQUENCE [LARGE SCALE GENOMIC DNA]</scope>
    <source>
        <strain evidence="6 7">DSM 45015</strain>
    </source>
</reference>
<dbReference type="SUPFAM" id="SSF53850">
    <property type="entry name" value="Periplasmic binding protein-like II"/>
    <property type="match status" value="1"/>
</dbReference>
<comment type="caution">
    <text evidence="6">The sequence shown here is derived from an EMBL/GenBank/DDBJ whole genome shotgun (WGS) entry which is preliminary data.</text>
</comment>
<keyword evidence="2" id="KW-0813">Transport</keyword>
<dbReference type="PANTHER" id="PTHR30061">
    <property type="entry name" value="MALTOSE-BINDING PERIPLASMIC PROTEIN"/>
    <property type="match status" value="1"/>
</dbReference>
<dbReference type="EMBL" id="VFQC01000001">
    <property type="protein sequence ID" value="TQN31026.1"/>
    <property type="molecule type" value="Genomic_DNA"/>
</dbReference>
<dbReference type="Proteomes" id="UP000317422">
    <property type="component" value="Unassembled WGS sequence"/>
</dbReference>
<dbReference type="RefSeq" id="WP_141922302.1">
    <property type="nucleotide sequence ID" value="NZ_VFQC01000001.1"/>
</dbReference>
<evidence type="ECO:0000256" key="1">
    <source>
        <dbReference type="ARBA" id="ARBA00008520"/>
    </source>
</evidence>
<keyword evidence="7" id="KW-1185">Reference proteome</keyword>
<proteinExistence type="inferred from homology"/>
<dbReference type="PROSITE" id="PS51257">
    <property type="entry name" value="PROKAR_LIPOPROTEIN"/>
    <property type="match status" value="1"/>
</dbReference>